<evidence type="ECO:0000313" key="4">
    <source>
        <dbReference type="EMBL" id="VFV45576.1"/>
    </source>
</evidence>
<dbReference type="SUPFAM" id="SSF52047">
    <property type="entry name" value="RNI-like"/>
    <property type="match status" value="1"/>
</dbReference>
<name>A0A485PPL2_LYNPA</name>
<proteinExistence type="inferred from homology"/>
<dbReference type="GO" id="GO:0045892">
    <property type="term" value="P:negative regulation of DNA-templated transcription"/>
    <property type="evidence" value="ECO:0007669"/>
    <property type="project" value="InterPro"/>
</dbReference>
<evidence type="ECO:0000256" key="1">
    <source>
        <dbReference type="ARBA" id="ARBA00009608"/>
    </source>
</evidence>
<dbReference type="GO" id="GO:0008284">
    <property type="term" value="P:positive regulation of cell population proliferation"/>
    <property type="evidence" value="ECO:0007669"/>
    <property type="project" value="InterPro"/>
</dbReference>
<keyword evidence="2" id="KW-0433">Leucine-rich repeat</keyword>
<accession>A0A485PPL2</accession>
<dbReference type="PANTHER" id="PTHR14224:SF24">
    <property type="entry name" value="MELANOMA ANTIGEN PREFERENTIALLY EXPRESSED IN TUMORS"/>
    <property type="match status" value="1"/>
</dbReference>
<dbReference type="Gene3D" id="3.80.10.10">
    <property type="entry name" value="Ribonuclease Inhibitor"/>
    <property type="match status" value="1"/>
</dbReference>
<dbReference type="InterPro" id="IPR032675">
    <property type="entry name" value="LRR_dom_sf"/>
</dbReference>
<evidence type="ECO:0000256" key="2">
    <source>
        <dbReference type="ARBA" id="ARBA00022614"/>
    </source>
</evidence>
<dbReference type="InterPro" id="IPR050694">
    <property type="entry name" value="LRRC14/PRAME"/>
</dbReference>
<evidence type="ECO:0000256" key="3">
    <source>
        <dbReference type="ARBA" id="ARBA00022737"/>
    </source>
</evidence>
<comment type="similarity">
    <text evidence="1">Belongs to the PRAME family.</text>
</comment>
<gene>
    <name evidence="4" type="ORF">LYPA_23C019631</name>
</gene>
<dbReference type="InterPro" id="IPR026271">
    <property type="entry name" value="PRAME"/>
</dbReference>
<dbReference type="PANTHER" id="PTHR14224">
    <property type="entry name" value="SIMILAR TO PREFERENTIALLY EXPRESSED ANTIGEN IN MELANOMA-LIKE 3"/>
    <property type="match status" value="1"/>
</dbReference>
<organism evidence="4 5">
    <name type="scientific">Lynx pardinus</name>
    <name type="common">Iberian lynx</name>
    <name type="synonym">Felis pardina</name>
    <dbReference type="NCBI Taxonomy" id="191816"/>
    <lineage>
        <taxon>Eukaryota</taxon>
        <taxon>Metazoa</taxon>
        <taxon>Chordata</taxon>
        <taxon>Craniata</taxon>
        <taxon>Vertebrata</taxon>
        <taxon>Euteleostomi</taxon>
        <taxon>Mammalia</taxon>
        <taxon>Eutheria</taxon>
        <taxon>Laurasiatheria</taxon>
        <taxon>Carnivora</taxon>
        <taxon>Feliformia</taxon>
        <taxon>Felidae</taxon>
        <taxon>Felinae</taxon>
        <taxon>Lynx</taxon>
    </lineage>
</organism>
<dbReference type="GO" id="GO:0045596">
    <property type="term" value="P:negative regulation of cell differentiation"/>
    <property type="evidence" value="ECO:0007669"/>
    <property type="project" value="InterPro"/>
</dbReference>
<protein>
    <submittedName>
        <fullName evidence="4">Melanoma antigen preferentially</fullName>
    </submittedName>
</protein>
<dbReference type="GO" id="GO:0043066">
    <property type="term" value="P:negative regulation of apoptotic process"/>
    <property type="evidence" value="ECO:0007669"/>
    <property type="project" value="InterPro"/>
</dbReference>
<sequence>MTIRLSFIRMSLPAPPRLVDLAGQSLLKDQALAIAALEVLPMELFPPLFTAAFAGMYSETLKAMVQAWPFACLPLGALMKEQQPHQEIFQAALDGLDILLAQEPRPRRWKLQVLDLRKNAHQDFWTVWSGTRASIYSLLEPEVAQPVKKRQKVDSCRPGPKQTLAPVEVLIDLCLKEGTPDESLAYLIRKVKQGKGLLHLCCKKLKIFAMPMQNIKKILKMVQLDSIQDLEVNCTWKLSTLGKFAPHLGQMGNLRRLLLSHIHMSAHSTPTKEEQCVSQFISQFLRLHYLEELYLDSISFLKDRLDQVLSCLKTPLETLSITNCLLSESDLTHLSQHLNVSQLKDLDLSGVNLTCMSAGPLQVLIERASATLQDLDLDECGIMDSQFSAILPALSHCSQLMTFSFCGNPISMAVLEDLLHHTVGLSKLSHVLYPAPLESYEDVRGTLHLGRLAHLHARLKQMLQELGRPGMVWFSANPCPHCGDRTFYDPEPILCPCYMPVCCTVSTEPDAGLKNCELKT</sequence>
<keyword evidence="3" id="KW-0677">Repeat</keyword>
<evidence type="ECO:0000313" key="5">
    <source>
        <dbReference type="Proteomes" id="UP000386466"/>
    </source>
</evidence>
<dbReference type="FunFam" id="3.80.10.10:FF:000354">
    <property type="entry name" value="Melanoma antigen preferentially expressed in tumors"/>
    <property type="match status" value="1"/>
</dbReference>
<dbReference type="AlphaFoldDB" id="A0A485PPL2"/>
<dbReference type="GO" id="GO:0005737">
    <property type="term" value="C:cytoplasm"/>
    <property type="evidence" value="ECO:0007669"/>
    <property type="project" value="TreeGrafter"/>
</dbReference>
<dbReference type="Proteomes" id="UP000386466">
    <property type="component" value="Unassembled WGS sequence"/>
</dbReference>
<keyword evidence="5" id="KW-1185">Reference proteome</keyword>
<reference evidence="4 5" key="1">
    <citation type="submission" date="2019-01" db="EMBL/GenBank/DDBJ databases">
        <authorList>
            <person name="Alioto T."/>
            <person name="Alioto T."/>
        </authorList>
    </citation>
    <scope>NUCLEOTIDE SEQUENCE [LARGE SCALE GENOMIC DNA]</scope>
</reference>
<dbReference type="PIRSF" id="PIRSF038286">
    <property type="entry name" value="PRAME"/>
    <property type="match status" value="1"/>
</dbReference>
<dbReference type="EMBL" id="CAAGRJ010037718">
    <property type="protein sequence ID" value="VFV45576.1"/>
    <property type="molecule type" value="Genomic_DNA"/>
</dbReference>